<dbReference type="Proteomes" id="UP000624709">
    <property type="component" value="Unassembled WGS sequence"/>
</dbReference>
<dbReference type="PRINTS" id="PR00364">
    <property type="entry name" value="DISEASERSIST"/>
</dbReference>
<dbReference type="Pfam" id="PF13191">
    <property type="entry name" value="AAA_16"/>
    <property type="match status" value="1"/>
</dbReference>
<evidence type="ECO:0000259" key="2">
    <source>
        <dbReference type="Pfam" id="PF13191"/>
    </source>
</evidence>
<comment type="caution">
    <text evidence="3">The sequence shown here is derived from an EMBL/GenBank/DDBJ whole genome shotgun (WGS) entry which is preliminary data.</text>
</comment>
<accession>A0ABQ4B771</accession>
<evidence type="ECO:0000256" key="1">
    <source>
        <dbReference type="SAM" id="Phobius"/>
    </source>
</evidence>
<feature type="domain" description="Orc1-like AAA ATPase" evidence="2">
    <location>
        <begin position="68"/>
        <end position="187"/>
    </location>
</feature>
<dbReference type="InterPro" id="IPR053137">
    <property type="entry name" value="NLR-like"/>
</dbReference>
<organism evidence="3 4">
    <name type="scientific">Actinoplanes palleronii</name>
    <dbReference type="NCBI Taxonomy" id="113570"/>
    <lineage>
        <taxon>Bacteria</taxon>
        <taxon>Bacillati</taxon>
        <taxon>Actinomycetota</taxon>
        <taxon>Actinomycetes</taxon>
        <taxon>Micromonosporales</taxon>
        <taxon>Micromonosporaceae</taxon>
        <taxon>Actinoplanes</taxon>
    </lineage>
</organism>
<reference evidence="3 4" key="1">
    <citation type="submission" date="2021-01" db="EMBL/GenBank/DDBJ databases">
        <title>Whole genome shotgun sequence of Actinoplanes palleronii NBRC 14916.</title>
        <authorList>
            <person name="Komaki H."/>
            <person name="Tamura T."/>
        </authorList>
    </citation>
    <scope>NUCLEOTIDE SEQUENCE [LARGE SCALE GENOMIC DNA]</scope>
    <source>
        <strain evidence="3 4">NBRC 14916</strain>
    </source>
</reference>
<evidence type="ECO:0000313" key="4">
    <source>
        <dbReference type="Proteomes" id="UP000624709"/>
    </source>
</evidence>
<name>A0ABQ4B771_9ACTN</name>
<keyword evidence="4" id="KW-1185">Reference proteome</keyword>
<keyword evidence="1" id="KW-0812">Transmembrane</keyword>
<dbReference type="Gene3D" id="3.40.50.300">
    <property type="entry name" value="P-loop containing nucleotide triphosphate hydrolases"/>
    <property type="match status" value="1"/>
</dbReference>
<dbReference type="InterPro" id="IPR027417">
    <property type="entry name" value="P-loop_NTPase"/>
</dbReference>
<dbReference type="InterPro" id="IPR011990">
    <property type="entry name" value="TPR-like_helical_dom_sf"/>
</dbReference>
<dbReference type="Pfam" id="PF13424">
    <property type="entry name" value="TPR_12"/>
    <property type="match status" value="2"/>
</dbReference>
<evidence type="ECO:0000313" key="3">
    <source>
        <dbReference type="EMBL" id="GIE66296.1"/>
    </source>
</evidence>
<protein>
    <submittedName>
        <fullName evidence="3">ATP/GTP-binding protein</fullName>
    </submittedName>
</protein>
<dbReference type="RefSeq" id="WP_344573379.1">
    <property type="nucleotide sequence ID" value="NZ_BAAATY010000006.1"/>
</dbReference>
<dbReference type="InterPro" id="IPR041664">
    <property type="entry name" value="AAA_16"/>
</dbReference>
<dbReference type="PANTHER" id="PTHR46082:SF6">
    <property type="entry name" value="AAA+ ATPASE DOMAIN-CONTAINING PROTEIN-RELATED"/>
    <property type="match status" value="1"/>
</dbReference>
<dbReference type="SUPFAM" id="SSF48452">
    <property type="entry name" value="TPR-like"/>
    <property type="match status" value="2"/>
</dbReference>
<dbReference type="PANTHER" id="PTHR46082">
    <property type="entry name" value="ATP/GTP-BINDING PROTEIN-RELATED"/>
    <property type="match status" value="1"/>
</dbReference>
<dbReference type="SUPFAM" id="SSF52540">
    <property type="entry name" value="P-loop containing nucleoside triphosphate hydrolases"/>
    <property type="match status" value="1"/>
</dbReference>
<keyword evidence="1" id="KW-1133">Transmembrane helix</keyword>
<dbReference type="Gene3D" id="1.25.40.10">
    <property type="entry name" value="Tetratricopeptide repeat domain"/>
    <property type="match status" value="2"/>
</dbReference>
<dbReference type="EMBL" id="BOMS01000031">
    <property type="protein sequence ID" value="GIE66296.1"/>
    <property type="molecule type" value="Genomic_DNA"/>
</dbReference>
<keyword evidence="1" id="KW-0472">Membrane</keyword>
<proteinExistence type="predicted"/>
<feature type="transmembrane region" description="Helical" evidence="1">
    <location>
        <begin position="6"/>
        <end position="27"/>
    </location>
</feature>
<sequence>MMDAGALWTIVGSVAGVGALIIGSAQLQQGKKSLQRKASTADAAPHEGGSGYVLGDTVAVPLGRLPREVVGRETTLRLLARAFRQGDRVIVLAGVGGIGKSTVAAEFCRTMTGRSWPRRPSPSVWWIDGSDRARLVGGLVSVIRAVGGTEADCVAVRDGYPDAPDRLWRLLRRSSQRWVITIDNVDDPSVLNWVAADAPGQSANVSTGTGWVRSSPRGLLIITSRNADATSWSSKSDIVNVDTLSRSDSASILLRLAPQAGVREDAEVLADTLGGLPLVLRVAGAYLAYPLARWATFDEYRLAYRHQTVEVLAATNTTSIGERDDLMTTWELSLDDLSKRGVPEARALLRLISCYAANATIPLDLLDSEALHPLLGAAAGTDVRLRVEQALRGLLRYGLISSGPTPPPSIVGHPAITDSNRSHLRRGSEPSPHLVCAVASSLVVERIRALSFSAPRDWPAFAMLVPHLQALLKVTPEFLGEDDLGALCDMASKAVLAYDWSGGLAAAEQLTRMALHAGRSLPATSPPKLRLLQQEALQRGRRGHWGEALPVFKQLAGVSARANGDDHPVTLAIRHDLARAYAHEGQWTAAENQAREVFEARARSLGGVHVETLASEHHLARALSAQHKWDACNPLFEEIIRKERSLVGDRDILTLATRDAQARSFAEQGRWFEASQAYQAILDIRSGFMGREHPTTLANHHSLGVALAHQGRMNEAREALERVYEARLRVLGRDHPETHQTADALREIDRARGE</sequence>
<gene>
    <name evidence="3" type="ORF">Apa02nite_024040</name>
</gene>